<gene>
    <name evidence="1" type="primary">Env1_1</name>
    <name evidence="1" type="ORF">SERLUN_R15287</name>
</gene>
<reference evidence="1 2" key="1">
    <citation type="submission" date="2019-09" db="EMBL/GenBank/DDBJ databases">
        <title>Bird 10,000 Genomes (B10K) Project - Family phase.</title>
        <authorList>
            <person name="Zhang G."/>
        </authorList>
    </citation>
    <scope>NUCLEOTIDE SEQUENCE [LARGE SCALE GENOMIC DNA]</scope>
    <source>
        <strain evidence="1">B10K-DU-002-03</strain>
        <tissue evidence="1">Muscle</tissue>
    </source>
</reference>
<organism evidence="1 2">
    <name type="scientific">Serilophus lunatus</name>
    <name type="common">silver-breasted broadbill</name>
    <dbReference type="NCBI Taxonomy" id="239386"/>
    <lineage>
        <taxon>Eukaryota</taxon>
        <taxon>Metazoa</taxon>
        <taxon>Chordata</taxon>
        <taxon>Craniata</taxon>
        <taxon>Vertebrata</taxon>
        <taxon>Euteleostomi</taxon>
        <taxon>Archelosauria</taxon>
        <taxon>Archosauria</taxon>
        <taxon>Dinosauria</taxon>
        <taxon>Saurischia</taxon>
        <taxon>Theropoda</taxon>
        <taxon>Coelurosauria</taxon>
        <taxon>Aves</taxon>
        <taxon>Neognathae</taxon>
        <taxon>Neoaves</taxon>
        <taxon>Telluraves</taxon>
        <taxon>Australaves</taxon>
        <taxon>Passeriformes</taxon>
        <taxon>Eurylaimidae</taxon>
        <taxon>Serilophus</taxon>
    </lineage>
</organism>
<name>A0A7L1DCD7_9PASS</name>
<evidence type="ECO:0000313" key="2">
    <source>
        <dbReference type="Proteomes" id="UP000553648"/>
    </source>
</evidence>
<accession>A0A7L1DCD7</accession>
<comment type="caution">
    <text evidence="1">The sequence shown here is derived from an EMBL/GenBank/DDBJ whole genome shotgun (WGS) entry which is preliminary data.</text>
</comment>
<dbReference type="AlphaFoldDB" id="A0A7L1DCD7"/>
<dbReference type="EMBL" id="VXBA01004035">
    <property type="protein sequence ID" value="NXM74340.1"/>
    <property type="molecule type" value="Genomic_DNA"/>
</dbReference>
<sequence length="86" mass="9679">LDYEMPPLWKLLNSTYQILNSTNPNMTTKCWLCYDIKPPFYEAIGISSEPKLVRGSSPAQCLWDTEKVNNPGITMQHVSGQSKCVG</sequence>
<evidence type="ECO:0000313" key="1">
    <source>
        <dbReference type="EMBL" id="NXM74340.1"/>
    </source>
</evidence>
<proteinExistence type="predicted"/>
<dbReference type="Pfam" id="PF00429">
    <property type="entry name" value="TLV_coat"/>
    <property type="match status" value="1"/>
</dbReference>
<dbReference type="OrthoDB" id="9306952at2759"/>
<feature type="non-terminal residue" evidence="1">
    <location>
        <position position="1"/>
    </location>
</feature>
<protein>
    <submittedName>
        <fullName evidence="1">ENV1 protein</fullName>
    </submittedName>
</protein>
<keyword evidence="2" id="KW-1185">Reference proteome</keyword>
<dbReference type="Proteomes" id="UP000553648">
    <property type="component" value="Unassembled WGS sequence"/>
</dbReference>
<dbReference type="InterPro" id="IPR018154">
    <property type="entry name" value="TLV/ENV_coat_polyprotein"/>
</dbReference>
<feature type="non-terminal residue" evidence="1">
    <location>
        <position position="86"/>
    </location>
</feature>